<sequence length="217" mass="23775">MKNKTLLLGMILLIVSFLLAACTGDNSETEDNENQNNKETNTEEGMNNESNTSNEETADGNSDESMSEHMSSDGDVPEELDMAENPTYEFGTTAIITAEHMNMEGMTGAEAKIVEAYDTTAYAVTYTPTNGGEPVENHKWVIHEELENPGEEPLEPGTEVTLNADHMEGMDGAEATIDSAEDTTVYMVNFKPTNGGEEVFNHKWVIESELRPVEPAD</sequence>
<dbReference type="OrthoDB" id="1701949at2"/>
<name>A0A498DCK0_9BACI</name>
<feature type="region of interest" description="Disordered" evidence="1">
    <location>
        <begin position="26"/>
        <end position="80"/>
    </location>
</feature>
<reference evidence="4 5" key="1">
    <citation type="submission" date="2018-10" db="EMBL/GenBank/DDBJ databases">
        <title>Oceanobacillus sp. YLB-02 draft genome.</title>
        <authorList>
            <person name="Yu L."/>
        </authorList>
    </citation>
    <scope>NUCLEOTIDE SEQUENCE [LARGE SCALE GENOMIC DNA]</scope>
    <source>
        <strain evidence="4 5">YLB-02</strain>
    </source>
</reference>
<dbReference type="AlphaFoldDB" id="A0A498DCK0"/>
<organism evidence="4 5">
    <name type="scientific">Oceanobacillus piezotolerans</name>
    <dbReference type="NCBI Taxonomy" id="2448030"/>
    <lineage>
        <taxon>Bacteria</taxon>
        <taxon>Bacillati</taxon>
        <taxon>Bacillota</taxon>
        <taxon>Bacilli</taxon>
        <taxon>Bacillales</taxon>
        <taxon>Bacillaceae</taxon>
        <taxon>Oceanobacillus</taxon>
    </lineage>
</organism>
<accession>A0A498DCK0</accession>
<protein>
    <submittedName>
        <fullName evidence="4">DUF1541 domain-containing protein</fullName>
    </submittedName>
</protein>
<evidence type="ECO:0000313" key="5">
    <source>
        <dbReference type="Proteomes" id="UP000270219"/>
    </source>
</evidence>
<keyword evidence="2" id="KW-0732">Signal</keyword>
<dbReference type="Proteomes" id="UP000270219">
    <property type="component" value="Unassembled WGS sequence"/>
</dbReference>
<gene>
    <name evidence="4" type="ORF">D8M04_11540</name>
</gene>
<dbReference type="Gene3D" id="2.30.30.1210">
    <property type="entry name" value="Domain of unknown function DUF1541"/>
    <property type="match status" value="1"/>
</dbReference>
<dbReference type="Pfam" id="PF07563">
    <property type="entry name" value="DUF1541"/>
    <property type="match status" value="2"/>
</dbReference>
<dbReference type="RefSeq" id="WP_121523059.1">
    <property type="nucleotide sequence ID" value="NZ_RCHR01000003.1"/>
</dbReference>
<comment type="caution">
    <text evidence="4">The sequence shown here is derived from an EMBL/GenBank/DDBJ whole genome shotgun (WGS) entry which is preliminary data.</text>
</comment>
<evidence type="ECO:0000256" key="2">
    <source>
        <dbReference type="SAM" id="SignalP"/>
    </source>
</evidence>
<feature type="compositionally biased region" description="Low complexity" evidence="1">
    <location>
        <begin position="34"/>
        <end position="55"/>
    </location>
</feature>
<feature type="domain" description="DUF1541" evidence="3">
    <location>
        <begin position="91"/>
        <end position="143"/>
    </location>
</feature>
<evidence type="ECO:0000313" key="4">
    <source>
        <dbReference type="EMBL" id="RLL45473.1"/>
    </source>
</evidence>
<dbReference type="EMBL" id="RCHR01000003">
    <property type="protein sequence ID" value="RLL45473.1"/>
    <property type="molecule type" value="Genomic_DNA"/>
</dbReference>
<proteinExistence type="predicted"/>
<dbReference type="InterPro" id="IPR011438">
    <property type="entry name" value="DUF1541"/>
</dbReference>
<evidence type="ECO:0000256" key="1">
    <source>
        <dbReference type="SAM" id="MobiDB-lite"/>
    </source>
</evidence>
<feature type="chain" id="PRO_5038481791" evidence="2">
    <location>
        <begin position="21"/>
        <end position="217"/>
    </location>
</feature>
<feature type="signal peptide" evidence="2">
    <location>
        <begin position="1"/>
        <end position="20"/>
    </location>
</feature>
<keyword evidence="5" id="KW-1185">Reference proteome</keyword>
<evidence type="ECO:0000259" key="3">
    <source>
        <dbReference type="Pfam" id="PF07563"/>
    </source>
</evidence>
<feature type="domain" description="DUF1541" evidence="3">
    <location>
        <begin position="156"/>
        <end position="207"/>
    </location>
</feature>
<dbReference type="PROSITE" id="PS51257">
    <property type="entry name" value="PROKAR_LIPOPROTEIN"/>
    <property type="match status" value="1"/>
</dbReference>